<dbReference type="Gene3D" id="2.40.37.20">
    <property type="entry name" value="D-serine dehydratase-like domain"/>
    <property type="match status" value="1"/>
</dbReference>
<dbReference type="Pfam" id="PF01168">
    <property type="entry name" value="Ala_racemase_N"/>
    <property type="match status" value="1"/>
</dbReference>
<feature type="domain" description="D-serine dehydratase-like" evidence="3">
    <location>
        <begin position="291"/>
        <end position="407"/>
    </location>
</feature>
<protein>
    <submittedName>
        <fullName evidence="4">Alanine racemase</fullName>
        <ecNumber evidence="4">5.1.1.1</ecNumber>
    </submittedName>
</protein>
<reference evidence="5" key="1">
    <citation type="journal article" date="2019" name="Int. J. Syst. Evol. Microbiol.">
        <title>The Global Catalogue of Microorganisms (GCM) 10K type strain sequencing project: providing services to taxonomists for standard genome sequencing and annotation.</title>
        <authorList>
            <consortium name="The Broad Institute Genomics Platform"/>
            <consortium name="The Broad Institute Genome Sequencing Center for Infectious Disease"/>
            <person name="Wu L."/>
            <person name="Ma J."/>
        </authorList>
    </citation>
    <scope>NUCLEOTIDE SEQUENCE [LARGE SCALE GENOMIC DNA]</scope>
    <source>
        <strain evidence="5">CGMCC 4.7289</strain>
    </source>
</reference>
<evidence type="ECO:0000313" key="5">
    <source>
        <dbReference type="Proteomes" id="UP001595816"/>
    </source>
</evidence>
<gene>
    <name evidence="4" type="ORF">ACFOZ4_37875</name>
</gene>
<sequence length="420" mass="44825">MKIPEEYLDWRAKGVWQPGPPVTLTEFAAARHNLFGGAFTWPVMVARRTAIDHNVRTLADYCERHGALFAPHGKTTMAPSLFQAQLDAGAWAITVATPNQALACAALGVPRVLLANVVVDPTALRWLGSQQDTEILVYADSVATVERLTAAGGHFRVLLEWGYAGGRTGCRTDAEAVAVAQAVHDAPTLDLVGISSFEGLLATPEAAQSFLDSLVSATKAIAHLLPADPIVTAGGSAYFDLVTATLGGQWLDGRQIRLVLRSGAYISHDDGTYRHKTPFLRVPGEGALDAALEIWAQVLATPEPGLALLGMGKREAPYDEGLPVPLRVRRAGSNARAGREDGEPVGSGIADGRVEPADGLEVLRLNDHHGHLLVRDEGAVAVGDLVCLGISHPCTAFDKWSVIPVVEDDYTVSELLRTYF</sequence>
<dbReference type="InterPro" id="IPR029066">
    <property type="entry name" value="PLP-binding_barrel"/>
</dbReference>
<evidence type="ECO:0000259" key="3">
    <source>
        <dbReference type="SMART" id="SM01119"/>
    </source>
</evidence>
<dbReference type="InterPro" id="IPR001608">
    <property type="entry name" value="Ala_racemase_N"/>
</dbReference>
<accession>A0ABV8LZD1</accession>
<dbReference type="PANTHER" id="PTHR28004:SF8">
    <property type="entry name" value="D-SERINE DEAMINASE"/>
    <property type="match status" value="1"/>
</dbReference>
<dbReference type="InterPro" id="IPR026956">
    <property type="entry name" value="D-ser_dehydrat-like_dom"/>
</dbReference>
<dbReference type="EMBL" id="JBHSAY010000029">
    <property type="protein sequence ID" value="MFC4136410.1"/>
    <property type="molecule type" value="Genomic_DNA"/>
</dbReference>
<organism evidence="4 5">
    <name type="scientific">Hamadaea flava</name>
    <dbReference type="NCBI Taxonomy" id="1742688"/>
    <lineage>
        <taxon>Bacteria</taxon>
        <taxon>Bacillati</taxon>
        <taxon>Actinomycetota</taxon>
        <taxon>Actinomycetes</taxon>
        <taxon>Micromonosporales</taxon>
        <taxon>Micromonosporaceae</taxon>
        <taxon>Hamadaea</taxon>
    </lineage>
</organism>
<dbReference type="Pfam" id="PF14031">
    <property type="entry name" value="D-ser_dehydrat"/>
    <property type="match status" value="1"/>
</dbReference>
<dbReference type="RefSeq" id="WP_253750809.1">
    <property type="nucleotide sequence ID" value="NZ_JAMZDZ010000001.1"/>
</dbReference>
<comment type="caution">
    <text evidence="4">The sequence shown here is derived from an EMBL/GenBank/DDBJ whole genome shotgun (WGS) entry which is preliminary data.</text>
</comment>
<keyword evidence="5" id="KW-1185">Reference proteome</keyword>
<keyword evidence="4" id="KW-0413">Isomerase</keyword>
<evidence type="ECO:0000256" key="1">
    <source>
        <dbReference type="ARBA" id="ARBA00005323"/>
    </source>
</evidence>
<proteinExistence type="inferred from homology"/>
<dbReference type="EC" id="5.1.1.1" evidence="4"/>
<comment type="similarity">
    <text evidence="1">Belongs to the DSD1 family.</text>
</comment>
<dbReference type="GO" id="GO:0008784">
    <property type="term" value="F:alanine racemase activity"/>
    <property type="evidence" value="ECO:0007669"/>
    <property type="project" value="UniProtKB-EC"/>
</dbReference>
<dbReference type="SMART" id="SM01119">
    <property type="entry name" value="D-ser_dehydrat"/>
    <property type="match status" value="1"/>
</dbReference>
<evidence type="ECO:0000313" key="4">
    <source>
        <dbReference type="EMBL" id="MFC4136410.1"/>
    </source>
</evidence>
<dbReference type="InterPro" id="IPR042208">
    <property type="entry name" value="D-ser_dehydrat-like_sf"/>
</dbReference>
<dbReference type="PANTHER" id="PTHR28004">
    <property type="entry name" value="ZGC:162816-RELATED"/>
    <property type="match status" value="1"/>
</dbReference>
<dbReference type="Gene3D" id="3.20.20.10">
    <property type="entry name" value="Alanine racemase"/>
    <property type="match status" value="1"/>
</dbReference>
<name>A0ABV8LZD1_9ACTN</name>
<keyword evidence="2" id="KW-0456">Lyase</keyword>
<evidence type="ECO:0000256" key="2">
    <source>
        <dbReference type="ARBA" id="ARBA00023239"/>
    </source>
</evidence>
<dbReference type="SUPFAM" id="SSF51419">
    <property type="entry name" value="PLP-binding barrel"/>
    <property type="match status" value="1"/>
</dbReference>
<dbReference type="Proteomes" id="UP001595816">
    <property type="component" value="Unassembled WGS sequence"/>
</dbReference>
<dbReference type="InterPro" id="IPR051466">
    <property type="entry name" value="D-amino_acid_metab_enzyme"/>
</dbReference>